<proteinExistence type="predicted"/>
<sequence length="381" mass="43937">MEGGCAVEEIVVKPEVIIFSDEEAEPEEKPKMFNIESMTKGIWYGTIESKIFKVPWFDNSSLPRDLLVWAFHVRSGCNKTEDLIHFLLECDQNKDIRDRYLDGMGLFIVQWRCKCNSKSTTFRRSDYRKRRKRVYKKSPRPCPDCGKIFDTGYQLNKHARTHSGTRPYMCSACGKAYTQPGHLAIHTLTHQGGVRMRMSMRMSMTMSVMMIMRISKRMRMSMKMGMNVKLGTDQRYEVKCTIASSMLRIEHVRCVLKICVMLLVKTCAPYSPATHVLTEPRNSQRIRQKTDSRVEHSKRATSGSLLAGFPVTISTYCTNARCATCYIIPRNVGQYPPYDNKEECEDVNDNEDEYKYEFKDEVSLVVYTQSSNQLIHAHALG</sequence>
<reference evidence="1 2" key="1">
    <citation type="journal article" date="2022" name="Genome Biol. Evol.">
        <title>The Spruce Budworm Genome: Reconstructing the Evolutionary History of Antifreeze Proteins.</title>
        <authorList>
            <person name="Beliveau C."/>
            <person name="Gagne P."/>
            <person name="Picq S."/>
            <person name="Vernygora O."/>
            <person name="Keeling C.I."/>
            <person name="Pinkney K."/>
            <person name="Doucet D."/>
            <person name="Wen F."/>
            <person name="Johnston J.S."/>
            <person name="Maaroufi H."/>
            <person name="Boyle B."/>
            <person name="Laroche J."/>
            <person name="Dewar K."/>
            <person name="Juretic N."/>
            <person name="Blackburn G."/>
            <person name="Nisole A."/>
            <person name="Brunet B."/>
            <person name="Brandao M."/>
            <person name="Lumley L."/>
            <person name="Duan J."/>
            <person name="Quan G."/>
            <person name="Lucarotti C.J."/>
            <person name="Roe A.D."/>
            <person name="Sperling F.A.H."/>
            <person name="Levesque R.C."/>
            <person name="Cusson M."/>
        </authorList>
    </citation>
    <scope>NUCLEOTIDE SEQUENCE [LARGE SCALE GENOMIC DNA]</scope>
    <source>
        <strain evidence="1">Glfc:IPQL:Cfum</strain>
    </source>
</reference>
<evidence type="ECO:0000313" key="1">
    <source>
        <dbReference type="EMBL" id="KAI8426746.1"/>
    </source>
</evidence>
<comment type="caution">
    <text evidence="1">The sequence shown here is derived from an EMBL/GenBank/DDBJ whole genome shotgun (WGS) entry which is preliminary data.</text>
</comment>
<evidence type="ECO:0000313" key="2">
    <source>
        <dbReference type="Proteomes" id="UP001064048"/>
    </source>
</evidence>
<name>A0ACC0JRE8_CHOFU</name>
<dbReference type="EMBL" id="CM046126">
    <property type="protein sequence ID" value="KAI8426746.1"/>
    <property type="molecule type" value="Genomic_DNA"/>
</dbReference>
<protein>
    <submittedName>
        <fullName evidence="1">Uncharacterized protein</fullName>
    </submittedName>
</protein>
<accession>A0ACC0JRE8</accession>
<keyword evidence="2" id="KW-1185">Reference proteome</keyword>
<dbReference type="Proteomes" id="UP001064048">
    <property type="component" value="Chromosome 26"/>
</dbReference>
<gene>
    <name evidence="1" type="ORF">MSG28_014443</name>
</gene>
<organism evidence="1 2">
    <name type="scientific">Choristoneura fumiferana</name>
    <name type="common">Spruce budworm moth</name>
    <name type="synonym">Archips fumiferana</name>
    <dbReference type="NCBI Taxonomy" id="7141"/>
    <lineage>
        <taxon>Eukaryota</taxon>
        <taxon>Metazoa</taxon>
        <taxon>Ecdysozoa</taxon>
        <taxon>Arthropoda</taxon>
        <taxon>Hexapoda</taxon>
        <taxon>Insecta</taxon>
        <taxon>Pterygota</taxon>
        <taxon>Neoptera</taxon>
        <taxon>Endopterygota</taxon>
        <taxon>Lepidoptera</taxon>
        <taxon>Glossata</taxon>
        <taxon>Ditrysia</taxon>
        <taxon>Tortricoidea</taxon>
        <taxon>Tortricidae</taxon>
        <taxon>Tortricinae</taxon>
        <taxon>Choristoneura</taxon>
    </lineage>
</organism>